<dbReference type="Proteomes" id="UP000853596">
    <property type="component" value="Unassembled WGS sequence"/>
</dbReference>
<accession>A0A7U8CH17</accession>
<proteinExistence type="predicted"/>
<dbReference type="Gene3D" id="1.20.140.160">
    <property type="match status" value="1"/>
</dbReference>
<sequence>MLSNEEITGKFIHYITQSLHWRKINFYSKYGKNNDRFISQSIEEHEKTGDTIPPKENYTLLDDFIHQKLDIAIAFNQLTEREQYILKQKLFLDRTDAQIAQELKVSSQYISRQKRQALQKLKNLLSDKPNFEERN</sequence>
<dbReference type="SUPFAM" id="SSF88659">
    <property type="entry name" value="Sigma3 and sigma4 domains of RNA polymerase sigma factors"/>
    <property type="match status" value="1"/>
</dbReference>
<feature type="domain" description="RNA polymerase sigma-70 region 4" evidence="1">
    <location>
        <begin position="74"/>
        <end position="122"/>
    </location>
</feature>
<reference evidence="2" key="2">
    <citation type="submission" date="2020-10" db="EMBL/GenBank/DDBJ databases">
        <authorList>
            <consortium name="NCBI Pathogen Detection Project"/>
        </authorList>
    </citation>
    <scope>NUCLEOTIDE SEQUENCE</scope>
    <source>
        <strain evidence="2">SFBRL218_S4</strain>
    </source>
</reference>
<name>A0A7U8CH17_LISMN</name>
<dbReference type="RefSeq" id="WP_149117001.1">
    <property type="nucleotide sequence ID" value="NZ_VTJX01000003.1"/>
</dbReference>
<organism evidence="2">
    <name type="scientific">Listeria monocytogenes</name>
    <dbReference type="NCBI Taxonomy" id="1639"/>
    <lineage>
        <taxon>Bacteria</taxon>
        <taxon>Bacillati</taxon>
        <taxon>Bacillota</taxon>
        <taxon>Bacilli</taxon>
        <taxon>Bacillales</taxon>
        <taxon>Listeriaceae</taxon>
        <taxon>Listeria</taxon>
    </lineage>
</organism>
<comment type="caution">
    <text evidence="2">The sequence shown here is derived from an EMBL/GenBank/DDBJ whole genome shotgun (WGS) entry which is preliminary data.</text>
</comment>
<gene>
    <name evidence="2" type="ORF">IP987_000719</name>
</gene>
<dbReference type="Pfam" id="PF04545">
    <property type="entry name" value="Sigma70_r4"/>
    <property type="match status" value="1"/>
</dbReference>
<dbReference type="GO" id="GO:0003700">
    <property type="term" value="F:DNA-binding transcription factor activity"/>
    <property type="evidence" value="ECO:0007669"/>
    <property type="project" value="InterPro"/>
</dbReference>
<dbReference type="InterPro" id="IPR013324">
    <property type="entry name" value="RNA_pol_sigma_r3/r4-like"/>
</dbReference>
<dbReference type="GO" id="GO:0006352">
    <property type="term" value="P:DNA-templated transcription initiation"/>
    <property type="evidence" value="ECO:0007669"/>
    <property type="project" value="InterPro"/>
</dbReference>
<evidence type="ECO:0000313" key="2">
    <source>
        <dbReference type="EMBL" id="HAO5921538.1"/>
    </source>
</evidence>
<dbReference type="InterPro" id="IPR007630">
    <property type="entry name" value="RNA_pol_sigma70_r4"/>
</dbReference>
<dbReference type="AlphaFoldDB" id="A0A7U8CH17"/>
<evidence type="ECO:0000259" key="1">
    <source>
        <dbReference type="Pfam" id="PF04545"/>
    </source>
</evidence>
<reference evidence="2" key="1">
    <citation type="journal article" date="2018" name="Genome Biol.">
        <title>SKESA: strategic k-mer extension for scrupulous assemblies.</title>
        <authorList>
            <person name="Souvorov A."/>
            <person name="Agarwala R."/>
            <person name="Lipman D.J."/>
        </authorList>
    </citation>
    <scope>NUCLEOTIDE SEQUENCE</scope>
    <source>
        <strain evidence="2">SFBRL218_S4</strain>
    </source>
</reference>
<protein>
    <recommendedName>
        <fullName evidence="1">RNA polymerase sigma-70 region 4 domain-containing protein</fullName>
    </recommendedName>
</protein>
<dbReference type="EMBL" id="DABXZF010000004">
    <property type="protein sequence ID" value="HAO5921538.1"/>
    <property type="molecule type" value="Genomic_DNA"/>
</dbReference>